<comment type="similarity">
    <text evidence="7">Belongs to the GHMP kinase family. Homoserine kinase subfamily.</text>
</comment>
<gene>
    <name evidence="7 11" type="primary">thrB</name>
    <name evidence="11" type="ORF">CJ198_00255</name>
</gene>
<keyword evidence="12" id="KW-1185">Reference proteome</keyword>
<dbReference type="PANTHER" id="PTHR20861:SF1">
    <property type="entry name" value="HOMOSERINE KINASE"/>
    <property type="match status" value="1"/>
</dbReference>
<feature type="domain" description="GHMP kinase C-terminal" evidence="10">
    <location>
        <begin position="240"/>
        <end position="294"/>
    </location>
</feature>
<dbReference type="InterPro" id="IPR000870">
    <property type="entry name" value="Homoserine_kinase"/>
</dbReference>
<keyword evidence="5 7" id="KW-0418">Kinase</keyword>
<dbReference type="GeneID" id="86843499"/>
<dbReference type="Pfam" id="PF00288">
    <property type="entry name" value="GHMP_kinases_N"/>
    <property type="match status" value="1"/>
</dbReference>
<evidence type="ECO:0000313" key="11">
    <source>
        <dbReference type="EMBL" id="PMB99024.1"/>
    </source>
</evidence>
<dbReference type="Gene3D" id="3.30.70.890">
    <property type="entry name" value="GHMP kinase, C-terminal domain"/>
    <property type="match status" value="1"/>
</dbReference>
<reference evidence="11 12" key="1">
    <citation type="submission" date="2017-09" db="EMBL/GenBank/DDBJ databases">
        <title>Bacterial strain isolated from the female urinary microbiota.</title>
        <authorList>
            <person name="Thomas-White K."/>
            <person name="Kumar N."/>
            <person name="Forster S."/>
            <person name="Putonti C."/>
            <person name="Lawley T."/>
            <person name="Wolfe A.J."/>
        </authorList>
    </citation>
    <scope>NUCLEOTIDE SEQUENCE [LARGE SCALE GENOMIC DNA]</scope>
    <source>
        <strain evidence="11 12">UMB0680</strain>
    </source>
</reference>
<dbReference type="InterPro" id="IPR013750">
    <property type="entry name" value="GHMP_kinase_C_dom"/>
</dbReference>
<keyword evidence="1 7" id="KW-0028">Amino-acid biosynthesis</keyword>
<dbReference type="EMBL" id="PNFZ01000001">
    <property type="protein sequence ID" value="PMB99024.1"/>
    <property type="molecule type" value="Genomic_DNA"/>
</dbReference>
<comment type="catalytic activity">
    <reaction evidence="7">
        <text>L-homoserine + ATP = O-phospho-L-homoserine + ADP + H(+)</text>
        <dbReference type="Rhea" id="RHEA:13985"/>
        <dbReference type="ChEBI" id="CHEBI:15378"/>
        <dbReference type="ChEBI" id="CHEBI:30616"/>
        <dbReference type="ChEBI" id="CHEBI:57476"/>
        <dbReference type="ChEBI" id="CHEBI:57590"/>
        <dbReference type="ChEBI" id="CHEBI:456216"/>
        <dbReference type="EC" id="2.7.1.39"/>
    </reaction>
</comment>
<dbReference type="InterPro" id="IPR014721">
    <property type="entry name" value="Ribsml_uS5_D2-typ_fold_subgr"/>
</dbReference>
<feature type="binding site" evidence="7">
    <location>
        <begin position="104"/>
        <end position="114"/>
    </location>
    <ligand>
        <name>ATP</name>
        <dbReference type="ChEBI" id="CHEBI:30616"/>
    </ligand>
</feature>
<evidence type="ECO:0000259" key="10">
    <source>
        <dbReference type="Pfam" id="PF08544"/>
    </source>
</evidence>
<evidence type="ECO:0000256" key="3">
    <source>
        <dbReference type="ARBA" id="ARBA00022697"/>
    </source>
</evidence>
<name>A0A2N6PK22_9MICO</name>
<dbReference type="UniPathway" id="UPA00050">
    <property type="reaction ID" value="UER00064"/>
</dbReference>
<dbReference type="HAMAP" id="MF_00384">
    <property type="entry name" value="Homoser_kinase"/>
    <property type="match status" value="1"/>
</dbReference>
<evidence type="ECO:0000259" key="9">
    <source>
        <dbReference type="Pfam" id="PF00288"/>
    </source>
</evidence>
<evidence type="ECO:0000256" key="7">
    <source>
        <dbReference type="HAMAP-Rule" id="MF_00384"/>
    </source>
</evidence>
<keyword evidence="2 7" id="KW-0808">Transferase</keyword>
<dbReference type="PRINTS" id="PR00958">
    <property type="entry name" value="HOMSERKINASE"/>
</dbReference>
<dbReference type="InterPro" id="IPR006204">
    <property type="entry name" value="GHMP_kinase_N_dom"/>
</dbReference>
<evidence type="ECO:0000256" key="2">
    <source>
        <dbReference type="ARBA" id="ARBA00022679"/>
    </source>
</evidence>
<comment type="caution">
    <text evidence="11">The sequence shown here is derived from an EMBL/GenBank/DDBJ whole genome shotgun (WGS) entry which is preliminary data.</text>
</comment>
<keyword evidence="3 7" id="KW-0791">Threonine biosynthesis</keyword>
<comment type="pathway">
    <text evidence="7">Amino-acid biosynthesis; L-threonine biosynthesis; L-threonine from L-aspartate: step 4/5.</text>
</comment>
<dbReference type="GO" id="GO:0005524">
    <property type="term" value="F:ATP binding"/>
    <property type="evidence" value="ECO:0007669"/>
    <property type="project" value="UniProtKB-UniRule"/>
</dbReference>
<dbReference type="Pfam" id="PF08544">
    <property type="entry name" value="GHMP_kinases_C"/>
    <property type="match status" value="1"/>
</dbReference>
<evidence type="ECO:0000256" key="8">
    <source>
        <dbReference type="NCBIfam" id="TIGR00191"/>
    </source>
</evidence>
<dbReference type="OrthoDB" id="9769912at2"/>
<dbReference type="RefSeq" id="WP_102159689.1">
    <property type="nucleotide sequence ID" value="NZ_JALXPL010000029.1"/>
</dbReference>
<dbReference type="NCBIfam" id="TIGR00191">
    <property type="entry name" value="thrB"/>
    <property type="match status" value="1"/>
</dbReference>
<keyword evidence="4 7" id="KW-0547">Nucleotide-binding</keyword>
<proteinExistence type="inferred from homology"/>
<evidence type="ECO:0000256" key="5">
    <source>
        <dbReference type="ARBA" id="ARBA00022777"/>
    </source>
</evidence>
<comment type="subcellular location">
    <subcellularLocation>
        <location evidence="7">Cytoplasm</location>
    </subcellularLocation>
</comment>
<evidence type="ECO:0000256" key="4">
    <source>
        <dbReference type="ARBA" id="ARBA00022741"/>
    </source>
</evidence>
<dbReference type="PANTHER" id="PTHR20861">
    <property type="entry name" value="HOMOSERINE/4-DIPHOSPHOCYTIDYL-2-C-METHYL-D-ERYTHRITOL KINASE"/>
    <property type="match status" value="1"/>
</dbReference>
<dbReference type="InterPro" id="IPR020568">
    <property type="entry name" value="Ribosomal_Su5_D2-typ_SF"/>
</dbReference>
<protein>
    <recommendedName>
        <fullName evidence="7 8">Homoserine kinase</fullName>
        <shortName evidence="7">HK</shortName>
        <shortName evidence="7">HSK</shortName>
        <ecNumber evidence="7 8">2.7.1.39</ecNumber>
    </recommendedName>
</protein>
<evidence type="ECO:0000256" key="6">
    <source>
        <dbReference type="ARBA" id="ARBA00022840"/>
    </source>
</evidence>
<dbReference type="Gene3D" id="3.30.230.10">
    <property type="match status" value="1"/>
</dbReference>
<dbReference type="GO" id="GO:0009088">
    <property type="term" value="P:threonine biosynthetic process"/>
    <property type="evidence" value="ECO:0007669"/>
    <property type="project" value="UniProtKB-UniRule"/>
</dbReference>
<dbReference type="Proteomes" id="UP000235703">
    <property type="component" value="Unassembled WGS sequence"/>
</dbReference>
<comment type="function">
    <text evidence="7">Catalyzes the ATP-dependent phosphorylation of L-homoserine to L-homoserine phosphate.</text>
</comment>
<keyword evidence="6 7" id="KW-0067">ATP-binding</keyword>
<feature type="domain" description="GHMP kinase N-terminal" evidence="9">
    <location>
        <begin position="75"/>
        <end position="161"/>
    </location>
</feature>
<dbReference type="GO" id="GO:0004413">
    <property type="term" value="F:homoserine kinase activity"/>
    <property type="evidence" value="ECO:0007669"/>
    <property type="project" value="UniProtKB-UniRule"/>
</dbReference>
<sequence length="322" mass="32901">MTSTAPVAPQAVAEVEVTVPATSANLGAGYDSFGIALDIRDTVRARLHDGPVDPSDCVRITGEGAGVVPTDQDHLILRVMREVLAARGVETADRISLGCDNVIAHSRGMGSSAAAVVAGIAIADAASAFAGLPAPSPEEKLAWATHFEGHPDNAAPAIFGGVTVSYSDGHGQARSVSVPVAEDISAVLIVPDERLDTSVARSLLPETVPHADAAANAAIAGLFVYAIGHDPSLLFDATVDRLHQNYRRPAMTASLERVDALRAAGLAAVVSGAGPTVLVLGSDDDLAAQVGEVLTGDSARIVPAAIAETGVEVMTTDCRLRT</sequence>
<dbReference type="PIRSF" id="PIRSF000676">
    <property type="entry name" value="Homoser_kin"/>
    <property type="match status" value="1"/>
</dbReference>
<dbReference type="GO" id="GO:0005737">
    <property type="term" value="C:cytoplasm"/>
    <property type="evidence" value="ECO:0007669"/>
    <property type="project" value="UniProtKB-SubCell"/>
</dbReference>
<evidence type="ECO:0000256" key="1">
    <source>
        <dbReference type="ARBA" id="ARBA00022605"/>
    </source>
</evidence>
<dbReference type="SUPFAM" id="SSF54211">
    <property type="entry name" value="Ribosomal protein S5 domain 2-like"/>
    <property type="match status" value="1"/>
</dbReference>
<keyword evidence="7" id="KW-0963">Cytoplasm</keyword>
<evidence type="ECO:0000313" key="12">
    <source>
        <dbReference type="Proteomes" id="UP000235703"/>
    </source>
</evidence>
<organism evidence="11 12">
    <name type="scientific">Brevibacterium luteolum</name>
    <dbReference type="NCBI Taxonomy" id="199591"/>
    <lineage>
        <taxon>Bacteria</taxon>
        <taxon>Bacillati</taxon>
        <taxon>Actinomycetota</taxon>
        <taxon>Actinomycetes</taxon>
        <taxon>Micrococcales</taxon>
        <taxon>Brevibacteriaceae</taxon>
        <taxon>Brevibacterium</taxon>
    </lineage>
</organism>
<dbReference type="InterPro" id="IPR036554">
    <property type="entry name" value="GHMP_kinase_C_sf"/>
</dbReference>
<dbReference type="EC" id="2.7.1.39" evidence="7 8"/>
<dbReference type="AlphaFoldDB" id="A0A2N6PK22"/>
<accession>A0A2N6PK22</accession>
<dbReference type="SUPFAM" id="SSF55060">
    <property type="entry name" value="GHMP Kinase, C-terminal domain"/>
    <property type="match status" value="1"/>
</dbReference>